<dbReference type="InterPro" id="IPR050793">
    <property type="entry name" value="CMP-NeuNAc_synthase"/>
</dbReference>
<organism evidence="1 2">
    <name type="scientific">Kordia periserrulae</name>
    <dbReference type="NCBI Taxonomy" id="701523"/>
    <lineage>
        <taxon>Bacteria</taxon>
        <taxon>Pseudomonadati</taxon>
        <taxon>Bacteroidota</taxon>
        <taxon>Flavobacteriia</taxon>
        <taxon>Flavobacteriales</taxon>
        <taxon>Flavobacteriaceae</taxon>
        <taxon>Kordia</taxon>
    </lineage>
</organism>
<dbReference type="Proteomes" id="UP000244090">
    <property type="component" value="Unassembled WGS sequence"/>
</dbReference>
<evidence type="ECO:0000313" key="1">
    <source>
        <dbReference type="EMBL" id="PTX61495.1"/>
    </source>
</evidence>
<evidence type="ECO:0000313" key="2">
    <source>
        <dbReference type="Proteomes" id="UP000244090"/>
    </source>
</evidence>
<dbReference type="OrthoDB" id="9805604at2"/>
<dbReference type="PANTHER" id="PTHR21485:SF6">
    <property type="entry name" value="N-ACYLNEURAMINATE CYTIDYLYLTRANSFERASE-RELATED"/>
    <property type="match status" value="1"/>
</dbReference>
<dbReference type="CDD" id="cd02513">
    <property type="entry name" value="CMP-NeuAc_Synthase"/>
    <property type="match status" value="1"/>
</dbReference>
<keyword evidence="1" id="KW-0548">Nucleotidyltransferase</keyword>
<dbReference type="InterPro" id="IPR029044">
    <property type="entry name" value="Nucleotide-diphossugar_trans"/>
</dbReference>
<gene>
    <name evidence="1" type="ORF">C8N46_104138</name>
</gene>
<dbReference type="EMBL" id="QBKT01000004">
    <property type="protein sequence ID" value="PTX61495.1"/>
    <property type="molecule type" value="Genomic_DNA"/>
</dbReference>
<dbReference type="AlphaFoldDB" id="A0A2T6BZK6"/>
<protein>
    <submittedName>
        <fullName evidence="1">N-acylneuraminate cytidylyltransferase</fullName>
    </submittedName>
</protein>
<proteinExistence type="predicted"/>
<dbReference type="InterPro" id="IPR003329">
    <property type="entry name" value="Cytidylyl_trans"/>
</dbReference>
<keyword evidence="1" id="KW-0808">Transferase</keyword>
<dbReference type="RefSeq" id="WP_108114731.1">
    <property type="nucleotide sequence ID" value="NZ_QBKT01000004.1"/>
</dbReference>
<dbReference type="SUPFAM" id="SSF53448">
    <property type="entry name" value="Nucleotide-diphospho-sugar transferases"/>
    <property type="match status" value="1"/>
</dbReference>
<dbReference type="PANTHER" id="PTHR21485">
    <property type="entry name" value="HAD SUPERFAMILY MEMBERS CMAS AND KDSC"/>
    <property type="match status" value="1"/>
</dbReference>
<accession>A0A2T6BZK6</accession>
<keyword evidence="2" id="KW-1185">Reference proteome</keyword>
<dbReference type="Gene3D" id="3.90.550.10">
    <property type="entry name" value="Spore Coat Polysaccharide Biosynthesis Protein SpsA, Chain A"/>
    <property type="match status" value="1"/>
</dbReference>
<reference evidence="1 2" key="1">
    <citation type="submission" date="2018-04" db="EMBL/GenBank/DDBJ databases">
        <title>Genomic Encyclopedia of Archaeal and Bacterial Type Strains, Phase II (KMG-II): from individual species to whole genera.</title>
        <authorList>
            <person name="Goeker M."/>
        </authorList>
    </citation>
    <scope>NUCLEOTIDE SEQUENCE [LARGE SCALE GENOMIC DNA]</scope>
    <source>
        <strain evidence="1 2">DSM 25731</strain>
    </source>
</reference>
<sequence>MKTLAIIPARGGSKGVPGKNKKLLHGKPLIQYSIDAALQSSYISEVLVTTDDLEIVELAKSLGANVPFVRPKHLAEDNTPTLPVIQHAVSFLEKEGKHFDAICLLQPTSPFRSKGFLDSALETFQERQTDSLVSVLEVPHQYNPHWTFEANEQGILQIATGEKNIITRRQELPKAYHRDGSIYIMKTNVLMEKNSLYGDSISYIVSDEKYYVNIDTLDDWKKATELAKTLTL</sequence>
<dbReference type="GO" id="GO:0008781">
    <property type="term" value="F:N-acylneuraminate cytidylyltransferase activity"/>
    <property type="evidence" value="ECO:0007669"/>
    <property type="project" value="TreeGrafter"/>
</dbReference>
<name>A0A2T6BZK6_9FLAO</name>
<comment type="caution">
    <text evidence="1">The sequence shown here is derived from an EMBL/GenBank/DDBJ whole genome shotgun (WGS) entry which is preliminary data.</text>
</comment>
<dbReference type="Pfam" id="PF02348">
    <property type="entry name" value="CTP_transf_3"/>
    <property type="match status" value="1"/>
</dbReference>